<evidence type="ECO:0000313" key="1">
    <source>
        <dbReference type="EMBL" id="EUB59385.1"/>
    </source>
</evidence>
<protein>
    <submittedName>
        <fullName evidence="1">Uncharacterized protein</fullName>
    </submittedName>
</protein>
<dbReference type="RefSeq" id="XP_024350581.1">
    <property type="nucleotide sequence ID" value="XM_024494988.1"/>
</dbReference>
<dbReference type="GeneID" id="36341454"/>
<dbReference type="KEGG" id="egl:EGR_05739"/>
<dbReference type="EMBL" id="APAU02000045">
    <property type="protein sequence ID" value="EUB59385.1"/>
    <property type="molecule type" value="Genomic_DNA"/>
</dbReference>
<comment type="caution">
    <text evidence="1">The sequence shown here is derived from an EMBL/GenBank/DDBJ whole genome shotgun (WGS) entry which is preliminary data.</text>
</comment>
<reference evidence="1 2" key="1">
    <citation type="journal article" date="2013" name="Nat. Genet.">
        <title>The genome of the hydatid tapeworm Echinococcus granulosus.</title>
        <authorList>
            <person name="Zheng H."/>
            <person name="Zhang W."/>
            <person name="Zhang L."/>
            <person name="Zhang Z."/>
            <person name="Li J."/>
            <person name="Lu G."/>
            <person name="Zhu Y."/>
            <person name="Wang Y."/>
            <person name="Huang Y."/>
            <person name="Liu J."/>
            <person name="Kang H."/>
            <person name="Chen J."/>
            <person name="Wang L."/>
            <person name="Chen A."/>
            <person name="Yu S."/>
            <person name="Gao Z."/>
            <person name="Jin L."/>
            <person name="Gu W."/>
            <person name="Wang Z."/>
            <person name="Zhao L."/>
            <person name="Shi B."/>
            <person name="Wen H."/>
            <person name="Lin R."/>
            <person name="Jones M.K."/>
            <person name="Brejova B."/>
            <person name="Vinar T."/>
            <person name="Zhao G."/>
            <person name="McManus D.P."/>
            <person name="Chen Z."/>
            <person name="Zhou Y."/>
            <person name="Wang S."/>
        </authorList>
    </citation>
    <scope>NUCLEOTIDE SEQUENCE [LARGE SCALE GENOMIC DNA]</scope>
</reference>
<accession>W6UDH6</accession>
<gene>
    <name evidence="1" type="ORF">EGR_05739</name>
</gene>
<proteinExistence type="predicted"/>
<evidence type="ECO:0000313" key="2">
    <source>
        <dbReference type="Proteomes" id="UP000019149"/>
    </source>
</evidence>
<name>W6UDH6_ECHGR</name>
<dbReference type="CTD" id="36341454"/>
<keyword evidence="2" id="KW-1185">Reference proteome</keyword>
<dbReference type="AlphaFoldDB" id="W6UDH6"/>
<sequence length="312" mass="36804">MVAFLLVLSPAGGIYTLYAYEALSALVTRRKYRKCQLLSRGPEVEDCVNDKERPCIPRRFAFACFISFYYYSPVFPQKSIKENGQFLLDISHYSHSNTDANHKEVQNLAEERIHKNLSSCFIVVFEIVDSYFLNPSAINFVQDFLQLSLQLMTLGEYEITNPVLSQVEKLKKQYFWQLIQQKQRAKSEAPQTNYLEEFFVYKSWVCKGSALSHKSWRNEIIYFPPTDDAWSSSSELNQRFLRNETNNNFIVSIASVREQVKNNWVYDECLKRYVFWLLPPNKHSHISVILKIKHFPFQCMHEDTNKFMRSKF</sequence>
<dbReference type="Proteomes" id="UP000019149">
    <property type="component" value="Unassembled WGS sequence"/>
</dbReference>
<organism evidence="1 2">
    <name type="scientific">Echinococcus granulosus</name>
    <name type="common">Hydatid tapeworm</name>
    <dbReference type="NCBI Taxonomy" id="6210"/>
    <lineage>
        <taxon>Eukaryota</taxon>
        <taxon>Metazoa</taxon>
        <taxon>Spiralia</taxon>
        <taxon>Lophotrochozoa</taxon>
        <taxon>Platyhelminthes</taxon>
        <taxon>Cestoda</taxon>
        <taxon>Eucestoda</taxon>
        <taxon>Cyclophyllidea</taxon>
        <taxon>Taeniidae</taxon>
        <taxon>Echinococcus</taxon>
        <taxon>Echinococcus granulosus group</taxon>
    </lineage>
</organism>